<keyword evidence="3" id="KW-1185">Reference proteome</keyword>
<sequence>MRTAHARLRRAHCRYGQGSGHSQRNRPARYSDAGPVPANRSAEAARKAFEDFGVPPRTIGDAVVRAVREERFHVLTHPECRNHVKHRAQRILDGQNPTLPPPPEK</sequence>
<dbReference type="AlphaFoldDB" id="A0A401VVJ1"/>
<feature type="region of interest" description="Disordered" evidence="1">
    <location>
        <begin position="1"/>
        <end position="42"/>
    </location>
</feature>
<gene>
    <name evidence="2" type="ORF">GKJPGBOP_00737</name>
</gene>
<feature type="compositionally biased region" description="Basic residues" evidence="1">
    <location>
        <begin position="1"/>
        <end position="13"/>
    </location>
</feature>
<reference evidence="2 3" key="1">
    <citation type="submission" date="2018-11" db="EMBL/GenBank/DDBJ databases">
        <title>Whole genome sequence of Streptomyces paromomycinus NBRC 15454(T).</title>
        <authorList>
            <person name="Komaki H."/>
            <person name="Tamura T."/>
        </authorList>
    </citation>
    <scope>NUCLEOTIDE SEQUENCE [LARGE SCALE GENOMIC DNA]</scope>
    <source>
        <strain evidence="2 3">NBRC 15454</strain>
    </source>
</reference>
<evidence type="ECO:0000256" key="1">
    <source>
        <dbReference type="SAM" id="MobiDB-lite"/>
    </source>
</evidence>
<evidence type="ECO:0000313" key="2">
    <source>
        <dbReference type="EMBL" id="GCD41084.1"/>
    </source>
</evidence>
<dbReference type="EMBL" id="BHZD01000001">
    <property type="protein sequence ID" value="GCD41084.1"/>
    <property type="molecule type" value="Genomic_DNA"/>
</dbReference>
<dbReference type="Proteomes" id="UP000286746">
    <property type="component" value="Unassembled WGS sequence"/>
</dbReference>
<name>A0A401VVJ1_STREY</name>
<protein>
    <submittedName>
        <fullName evidence="2">Uncharacterized protein</fullName>
    </submittedName>
</protein>
<proteinExistence type="predicted"/>
<organism evidence="2 3">
    <name type="scientific">Streptomyces paromomycinus</name>
    <name type="common">Streptomyces rimosus subsp. paromomycinus</name>
    <dbReference type="NCBI Taxonomy" id="92743"/>
    <lineage>
        <taxon>Bacteria</taxon>
        <taxon>Bacillati</taxon>
        <taxon>Actinomycetota</taxon>
        <taxon>Actinomycetes</taxon>
        <taxon>Kitasatosporales</taxon>
        <taxon>Streptomycetaceae</taxon>
        <taxon>Streptomyces</taxon>
    </lineage>
</organism>
<dbReference type="RefSeq" id="WP_125051789.1">
    <property type="nucleotide sequence ID" value="NZ_BHZD01000001.1"/>
</dbReference>
<evidence type="ECO:0000313" key="3">
    <source>
        <dbReference type="Proteomes" id="UP000286746"/>
    </source>
</evidence>
<accession>A0A401VVJ1</accession>
<comment type="caution">
    <text evidence="2">The sequence shown here is derived from an EMBL/GenBank/DDBJ whole genome shotgun (WGS) entry which is preliminary data.</text>
</comment>